<keyword evidence="1" id="KW-0472">Membrane</keyword>
<keyword evidence="1" id="KW-1133">Transmembrane helix</keyword>
<sequence length="95" mass="10137">MFVFLISFIPLITIHLWQYKISGDPGVKDKALGLGIMFLLGFGGAIFDFLLGETLKLPAISSDIALGGMAIVMLAVVIFTQKGPNSSPNKKAPTL</sequence>
<evidence type="ECO:0000313" key="2">
    <source>
        <dbReference type="EMBL" id="PIP24783.1"/>
    </source>
</evidence>
<organism evidence="2 3">
    <name type="scientific">Candidatus Nealsonbacteria bacterium CG23_combo_of_CG06-09_8_20_14_all_36_12</name>
    <dbReference type="NCBI Taxonomy" id="1974718"/>
    <lineage>
        <taxon>Bacteria</taxon>
        <taxon>Candidatus Nealsoniibacteriota</taxon>
    </lineage>
</organism>
<feature type="transmembrane region" description="Helical" evidence="1">
    <location>
        <begin position="64"/>
        <end position="81"/>
    </location>
</feature>
<gene>
    <name evidence="2" type="ORF">COX34_02320</name>
</gene>
<dbReference type="AlphaFoldDB" id="A0A2G9Z1E7"/>
<protein>
    <submittedName>
        <fullName evidence="2">Uncharacterized protein</fullName>
    </submittedName>
</protein>
<dbReference type="Proteomes" id="UP000228681">
    <property type="component" value="Unassembled WGS sequence"/>
</dbReference>
<evidence type="ECO:0000256" key="1">
    <source>
        <dbReference type="SAM" id="Phobius"/>
    </source>
</evidence>
<dbReference type="EMBL" id="PCRS01000042">
    <property type="protein sequence ID" value="PIP24783.1"/>
    <property type="molecule type" value="Genomic_DNA"/>
</dbReference>
<proteinExistence type="predicted"/>
<comment type="caution">
    <text evidence="2">The sequence shown here is derived from an EMBL/GenBank/DDBJ whole genome shotgun (WGS) entry which is preliminary data.</text>
</comment>
<feature type="transmembrane region" description="Helical" evidence="1">
    <location>
        <begin position="32"/>
        <end position="52"/>
    </location>
</feature>
<name>A0A2G9Z1E7_9BACT</name>
<evidence type="ECO:0000313" key="3">
    <source>
        <dbReference type="Proteomes" id="UP000228681"/>
    </source>
</evidence>
<keyword evidence="1" id="KW-0812">Transmembrane</keyword>
<reference evidence="2 3" key="1">
    <citation type="submission" date="2017-09" db="EMBL/GenBank/DDBJ databases">
        <title>Depth-based differentiation of microbial function through sediment-hosted aquifers and enrichment of novel symbionts in the deep terrestrial subsurface.</title>
        <authorList>
            <person name="Probst A.J."/>
            <person name="Ladd B."/>
            <person name="Jarett J.K."/>
            <person name="Geller-Mcgrath D.E."/>
            <person name="Sieber C.M."/>
            <person name="Emerson J.B."/>
            <person name="Anantharaman K."/>
            <person name="Thomas B.C."/>
            <person name="Malmstrom R."/>
            <person name="Stieglmeier M."/>
            <person name="Klingl A."/>
            <person name="Woyke T."/>
            <person name="Ryan C.M."/>
            <person name="Banfield J.F."/>
        </authorList>
    </citation>
    <scope>NUCLEOTIDE SEQUENCE [LARGE SCALE GENOMIC DNA]</scope>
    <source>
        <strain evidence="2">CG23_combo_of_CG06-09_8_20_14_all_36_12</strain>
    </source>
</reference>
<accession>A0A2G9Z1E7</accession>